<evidence type="ECO:0000313" key="3">
    <source>
        <dbReference type="EMBL" id="ABG61544.1"/>
    </source>
</evidence>
<gene>
    <name evidence="3" type="ordered locus">Meso_0139</name>
</gene>
<dbReference type="SUPFAM" id="SSF56059">
    <property type="entry name" value="Glutathione synthetase ATP-binding domain-like"/>
    <property type="match status" value="1"/>
</dbReference>
<keyword evidence="1" id="KW-0067">ATP-binding</keyword>
<name>Q11M31_CHESB</name>
<dbReference type="OrthoDB" id="7625478at2"/>
<dbReference type="Gene3D" id="3.30.470.20">
    <property type="entry name" value="ATP-grasp fold, B domain"/>
    <property type="match status" value="1"/>
</dbReference>
<dbReference type="PROSITE" id="PS50975">
    <property type="entry name" value="ATP_GRASP"/>
    <property type="match status" value="1"/>
</dbReference>
<evidence type="ECO:0000256" key="1">
    <source>
        <dbReference type="PROSITE-ProRule" id="PRU00409"/>
    </source>
</evidence>
<sequence length="410" mass="45618">MSDRTSAERAAPRKAPAFLKMPRGVVIVGGAHGTLALARSLGRLNIPVWLVTNDNPLPGWSRYVHRMLSWPGANDPGAVAFLLEMALRHGLSGFLLVPAADADVRLVSQSVDALSAAYRVILPDWERLKWVCEKPLLYRRAAELGVDFPPTYGFSSLEEASQADIRFPVVLKPNMGGGHDEFSRAKVIRADDRELFLTAYRTAAEQIGFENVVVQELIPGGGESQFSYAALWNEGRPVAEFAARRLRQFPVDFGYTSTFVKVVEEPRVIEAARRILSSIGHCGLVEVEFKYDARDDRMRVLDVNPRPWSWFGLTAAAGADFGAMLWSMGIGEEPVPARARPNVSWMYLLRDLVTGIKLVSMGRLSAAEYLRSFSSVRTWATFSLHDPVPALIDVPLTAWRVITRRILKIR</sequence>
<dbReference type="Gene3D" id="3.30.1490.20">
    <property type="entry name" value="ATP-grasp fold, A domain"/>
    <property type="match status" value="1"/>
</dbReference>
<dbReference type="eggNOG" id="COG3919">
    <property type="taxonomic scope" value="Bacteria"/>
</dbReference>
<dbReference type="HOGENOM" id="CLU_034084_2_0_5"/>
<keyword evidence="1" id="KW-0547">Nucleotide-binding</keyword>
<dbReference type="Pfam" id="PF02655">
    <property type="entry name" value="ATP-grasp_3"/>
    <property type="match status" value="1"/>
</dbReference>
<dbReference type="AlphaFoldDB" id="Q11M31"/>
<organism evidence="3">
    <name type="scientific">Chelativorans sp. (strain BNC1)</name>
    <dbReference type="NCBI Taxonomy" id="266779"/>
    <lineage>
        <taxon>Bacteria</taxon>
        <taxon>Pseudomonadati</taxon>
        <taxon>Pseudomonadota</taxon>
        <taxon>Alphaproteobacteria</taxon>
        <taxon>Hyphomicrobiales</taxon>
        <taxon>Phyllobacteriaceae</taxon>
        <taxon>Chelativorans</taxon>
    </lineage>
</organism>
<dbReference type="EMBL" id="CP000390">
    <property type="protein sequence ID" value="ABG61544.1"/>
    <property type="molecule type" value="Genomic_DNA"/>
</dbReference>
<reference evidence="3" key="1">
    <citation type="submission" date="2006-06" db="EMBL/GenBank/DDBJ databases">
        <title>Complete sequence of chromosome of Chelativorans sp. BNC1.</title>
        <authorList>
            <consortium name="US DOE Joint Genome Institute"/>
            <person name="Copeland A."/>
            <person name="Lucas S."/>
            <person name="Lapidus A."/>
            <person name="Barry K."/>
            <person name="Detter J.C."/>
            <person name="Glavina del Rio T."/>
            <person name="Hammon N."/>
            <person name="Israni S."/>
            <person name="Dalin E."/>
            <person name="Tice H."/>
            <person name="Pitluck S."/>
            <person name="Chertkov O."/>
            <person name="Brettin T."/>
            <person name="Bruce D."/>
            <person name="Han C."/>
            <person name="Tapia R."/>
            <person name="Gilna P."/>
            <person name="Schmutz J."/>
            <person name="Larimer F."/>
            <person name="Land M."/>
            <person name="Hauser L."/>
            <person name="Kyrpides N."/>
            <person name="Mikhailova N."/>
            <person name="Richardson P."/>
        </authorList>
    </citation>
    <scope>NUCLEOTIDE SEQUENCE</scope>
    <source>
        <strain evidence="3">BNC1</strain>
    </source>
</reference>
<dbReference type="STRING" id="266779.Meso_0139"/>
<accession>Q11M31</accession>
<dbReference type="KEGG" id="mes:Meso_0139"/>
<dbReference type="InterPro" id="IPR011761">
    <property type="entry name" value="ATP-grasp"/>
</dbReference>
<dbReference type="InterPro" id="IPR013815">
    <property type="entry name" value="ATP_grasp_subdomain_1"/>
</dbReference>
<feature type="domain" description="ATP-grasp" evidence="2">
    <location>
        <begin position="138"/>
        <end position="330"/>
    </location>
</feature>
<dbReference type="GO" id="GO:0005524">
    <property type="term" value="F:ATP binding"/>
    <property type="evidence" value="ECO:0007669"/>
    <property type="project" value="UniProtKB-UniRule"/>
</dbReference>
<proteinExistence type="predicted"/>
<evidence type="ECO:0000259" key="2">
    <source>
        <dbReference type="PROSITE" id="PS50975"/>
    </source>
</evidence>
<protein>
    <recommendedName>
        <fullName evidence="2">ATP-grasp domain-containing protein</fullName>
    </recommendedName>
</protein>
<dbReference type="InterPro" id="IPR003806">
    <property type="entry name" value="ATP-grasp_PylC-type"/>
</dbReference>
<dbReference type="GO" id="GO:0046872">
    <property type="term" value="F:metal ion binding"/>
    <property type="evidence" value="ECO:0007669"/>
    <property type="project" value="InterPro"/>
</dbReference>